<name>A0A1J0AB45_9CYAN</name>
<reference evidence="1 2" key="1">
    <citation type="submission" date="2016-10" db="EMBL/GenBank/DDBJ databases">
        <title>Description of Gloeomargarita lithophora gen. nov., sp. nov., a thylakoid-bearing basal-branching cyanobacterium with intracellular carbonates, and proposal for Gloeomargaritales ord. nov.</title>
        <authorList>
            <person name="Moreira D."/>
            <person name="Tavera R."/>
            <person name="Benzerara K."/>
            <person name="Skouri-Panet F."/>
            <person name="Couradeau E."/>
            <person name="Gerard E."/>
            <person name="Loussert C."/>
            <person name="Novelo E."/>
            <person name="Zivanovic Y."/>
            <person name="Lopez-Garcia P."/>
        </authorList>
    </citation>
    <scope>NUCLEOTIDE SEQUENCE [LARGE SCALE GENOMIC DNA]</scope>
    <source>
        <strain evidence="1 2">D10</strain>
    </source>
</reference>
<organism evidence="1 2">
    <name type="scientific">Gloeomargarita lithophora Alchichica-D10</name>
    <dbReference type="NCBI Taxonomy" id="1188229"/>
    <lineage>
        <taxon>Bacteria</taxon>
        <taxon>Bacillati</taxon>
        <taxon>Cyanobacteriota</taxon>
        <taxon>Cyanophyceae</taxon>
        <taxon>Gloeomargaritales</taxon>
        <taxon>Gloeomargaritaceae</taxon>
        <taxon>Gloeomargarita</taxon>
    </lineage>
</organism>
<evidence type="ECO:0000313" key="1">
    <source>
        <dbReference type="EMBL" id="APB33133.1"/>
    </source>
</evidence>
<dbReference type="Proteomes" id="UP000180235">
    <property type="component" value="Chromosome"/>
</dbReference>
<dbReference type="AlphaFoldDB" id="A0A1J0AB45"/>
<dbReference type="OrthoDB" id="572688at2"/>
<gene>
    <name evidence="1" type="ORF">GlitD10_0817</name>
</gene>
<proteinExistence type="predicted"/>
<accession>A0A1J0AB45</accession>
<dbReference type="EMBL" id="CP017675">
    <property type="protein sequence ID" value="APB33133.1"/>
    <property type="molecule type" value="Genomic_DNA"/>
</dbReference>
<evidence type="ECO:0000313" key="2">
    <source>
        <dbReference type="Proteomes" id="UP000180235"/>
    </source>
</evidence>
<dbReference type="RefSeq" id="WP_071453773.1">
    <property type="nucleotide sequence ID" value="NZ_CP017675.1"/>
</dbReference>
<protein>
    <submittedName>
        <fullName evidence="1">Uncharacterized protein</fullName>
    </submittedName>
</protein>
<sequence>MAHDVTVEILLTGEGMSPGKIRSKEIAEVIESVEDMIASMVIRDHPDLRKETIVIGLKSIRQGSIGLEFSPNLAELTLPATRRITRSITENDFGVLPSGAINSLRKLSAFTRRHQCNAEFFTQNGRLESLAVLTPETQIPDIYPLSGETSIYGEITRVGGAEPKIQFKTLDSQIIYCSTSRAIAKKAGAKLYTKVELHGLAEWNSETFEIENFHVIDISDYEQTSPSEAFEELANLIGDSFDKIKDVDRFVSEIRYGLSEA</sequence>
<keyword evidence="2" id="KW-1185">Reference proteome</keyword>
<dbReference type="KEGG" id="glt:GlitD10_0817"/>